<keyword evidence="4" id="KW-0812">Transmembrane</keyword>
<dbReference type="InterPro" id="IPR012171">
    <property type="entry name" value="Fatty_acid_desaturase"/>
</dbReference>
<evidence type="ECO:0000256" key="3">
    <source>
        <dbReference type="ARBA" id="ARBA00023004"/>
    </source>
</evidence>
<dbReference type="PANTHER" id="PTHR19353">
    <property type="entry name" value="FATTY ACID DESATURASE 2"/>
    <property type="match status" value="1"/>
</dbReference>
<comment type="cofactor">
    <cofactor evidence="1">
        <name>Fe(2+)</name>
        <dbReference type="ChEBI" id="CHEBI:29033"/>
    </cofactor>
</comment>
<organism evidence="6 7">
    <name type="scientific">Chamaesiphon minutus (strain ATCC 27169 / PCC 6605)</name>
    <dbReference type="NCBI Taxonomy" id="1173020"/>
    <lineage>
        <taxon>Bacteria</taxon>
        <taxon>Bacillati</taxon>
        <taxon>Cyanobacteriota</taxon>
        <taxon>Cyanophyceae</taxon>
        <taxon>Gomontiellales</taxon>
        <taxon>Chamaesiphonaceae</taxon>
        <taxon>Chamaesiphon</taxon>
    </lineage>
</organism>
<dbReference type="InterPro" id="IPR005804">
    <property type="entry name" value="FA_desaturase_dom"/>
</dbReference>
<evidence type="ECO:0000256" key="4">
    <source>
        <dbReference type="SAM" id="Phobius"/>
    </source>
</evidence>
<feature type="domain" description="Fatty acid desaturase" evidence="5">
    <location>
        <begin position="128"/>
        <end position="239"/>
    </location>
</feature>
<dbReference type="GO" id="GO:0016020">
    <property type="term" value="C:membrane"/>
    <property type="evidence" value="ECO:0007669"/>
    <property type="project" value="TreeGrafter"/>
</dbReference>
<dbReference type="STRING" id="1173020.Cha6605_5744"/>
<dbReference type="PANTHER" id="PTHR19353:SF19">
    <property type="entry name" value="DELTA(5) FATTY ACID DESATURASE C-RELATED"/>
    <property type="match status" value="1"/>
</dbReference>
<keyword evidence="7" id="KW-1185">Reference proteome</keyword>
<evidence type="ECO:0000256" key="1">
    <source>
        <dbReference type="ARBA" id="ARBA00001954"/>
    </source>
</evidence>
<dbReference type="Proteomes" id="UP000010366">
    <property type="component" value="Chromosome"/>
</dbReference>
<dbReference type="PATRIC" id="fig|1173020.3.peg.6608"/>
<accession>K9UP51</accession>
<feature type="transmembrane region" description="Helical" evidence="4">
    <location>
        <begin position="153"/>
        <end position="174"/>
    </location>
</feature>
<feature type="transmembrane region" description="Helical" evidence="4">
    <location>
        <begin position="128"/>
        <end position="147"/>
    </location>
</feature>
<protein>
    <submittedName>
        <fullName evidence="6">Fatty acid desaturase</fullName>
    </submittedName>
</protein>
<dbReference type="HOGENOM" id="CLU_076576_0_0_3"/>
<dbReference type="KEGG" id="cmp:Cha6605_5744"/>
<gene>
    <name evidence="6" type="ORF">Cha6605_5744</name>
</gene>
<reference evidence="6 7" key="1">
    <citation type="submission" date="2012-05" db="EMBL/GenBank/DDBJ databases">
        <title>Finished chromosome of genome of Chamaesiphon sp. PCC 6605.</title>
        <authorList>
            <consortium name="US DOE Joint Genome Institute"/>
            <person name="Gugger M."/>
            <person name="Coursin T."/>
            <person name="Rippka R."/>
            <person name="Tandeau De Marsac N."/>
            <person name="Huntemann M."/>
            <person name="Wei C.-L."/>
            <person name="Han J."/>
            <person name="Detter J.C."/>
            <person name="Han C."/>
            <person name="Tapia R."/>
            <person name="Chen A."/>
            <person name="Kyrpides N."/>
            <person name="Mavromatis K."/>
            <person name="Markowitz V."/>
            <person name="Szeto E."/>
            <person name="Ivanova N."/>
            <person name="Pagani I."/>
            <person name="Pati A."/>
            <person name="Goodwin L."/>
            <person name="Nordberg H.P."/>
            <person name="Cantor M.N."/>
            <person name="Hua S.X."/>
            <person name="Woyke T."/>
            <person name="Kerfeld C.A."/>
        </authorList>
    </citation>
    <scope>NUCLEOTIDE SEQUENCE [LARGE SCALE GENOMIC DNA]</scope>
    <source>
        <strain evidence="7">ATCC 27169 / PCC 6605</strain>
    </source>
</reference>
<keyword evidence="4" id="KW-1133">Transmembrane helix</keyword>
<dbReference type="OrthoDB" id="9792534at2"/>
<dbReference type="Pfam" id="PF00487">
    <property type="entry name" value="FA_desaturase"/>
    <property type="match status" value="2"/>
</dbReference>
<comment type="similarity">
    <text evidence="2">Belongs to the fatty acid desaturase type 2 family.</text>
</comment>
<proteinExistence type="inferred from homology"/>
<keyword evidence="3" id="KW-0408">Iron</keyword>
<dbReference type="GO" id="GO:0008610">
    <property type="term" value="P:lipid biosynthetic process"/>
    <property type="evidence" value="ECO:0007669"/>
    <property type="project" value="UniProtKB-ARBA"/>
</dbReference>
<sequence length="269" mass="30912">MVASTIVALWIGSLAIVFALDVPALLPLEIVPIILARTFIQTGLFIVAHDAIHGSILPGYRRVNYWIGQFSLALYALLPYQKLAHHHWQHHLQPGRVGDPDFHDGVRDSFGAWYLKFMQEYLDFRQKVVLFFGMKVIFFTLFLGFHVPIANLFLFWVFPLVLSSVQLFLFGTYLPHRSQGRATPTSQHQNSHNAVSSNLPIVWSFLTCYHFGYHWEHHEYPSLPWYCLPSVRQHQPRFGKAEATPTTIARSGYLTNIIQSELQRAIVRG</sequence>
<evidence type="ECO:0000313" key="7">
    <source>
        <dbReference type="Proteomes" id="UP000010366"/>
    </source>
</evidence>
<name>K9UP51_CHAP6</name>
<keyword evidence="4" id="KW-0472">Membrane</keyword>
<evidence type="ECO:0000259" key="5">
    <source>
        <dbReference type="Pfam" id="PF00487"/>
    </source>
</evidence>
<dbReference type="eggNOG" id="COG3239">
    <property type="taxonomic scope" value="Bacteria"/>
</dbReference>
<dbReference type="EMBL" id="CP003600">
    <property type="protein sequence ID" value="AFY96600.1"/>
    <property type="molecule type" value="Genomic_DNA"/>
</dbReference>
<dbReference type="AlphaFoldDB" id="K9UP51"/>
<dbReference type="GO" id="GO:0016717">
    <property type="term" value="F:oxidoreductase activity, acting on paired donors, with oxidation of a pair of donors resulting in the reduction of molecular oxygen to two molecules of water"/>
    <property type="evidence" value="ECO:0007669"/>
    <property type="project" value="TreeGrafter"/>
</dbReference>
<feature type="domain" description="Fatty acid desaturase" evidence="5">
    <location>
        <begin position="32"/>
        <end position="122"/>
    </location>
</feature>
<evidence type="ECO:0000313" key="6">
    <source>
        <dbReference type="EMBL" id="AFY96600.1"/>
    </source>
</evidence>
<evidence type="ECO:0000256" key="2">
    <source>
        <dbReference type="ARBA" id="ARBA00008749"/>
    </source>
</evidence>